<protein>
    <recommendedName>
        <fullName evidence="7">PDZ domain-containing protein</fullName>
    </recommendedName>
</protein>
<dbReference type="InterPro" id="IPR029045">
    <property type="entry name" value="ClpP/crotonase-like_dom_sf"/>
</dbReference>
<evidence type="ECO:0000256" key="4">
    <source>
        <dbReference type="ARBA" id="ARBA00022825"/>
    </source>
</evidence>
<dbReference type="PANTHER" id="PTHR32060:SF30">
    <property type="entry name" value="CARBOXY-TERMINAL PROCESSING PROTEASE CTPA"/>
    <property type="match status" value="1"/>
</dbReference>
<dbReference type="NCBIfam" id="TIGR00225">
    <property type="entry name" value="prc"/>
    <property type="match status" value="1"/>
</dbReference>
<keyword evidence="2 5" id="KW-0645">Protease</keyword>
<dbReference type="SUPFAM" id="SSF50156">
    <property type="entry name" value="PDZ domain-like"/>
    <property type="match status" value="1"/>
</dbReference>
<comment type="similarity">
    <text evidence="1 5">Belongs to the peptidase S41A family.</text>
</comment>
<dbReference type="GO" id="GO:0008236">
    <property type="term" value="F:serine-type peptidase activity"/>
    <property type="evidence" value="ECO:0007669"/>
    <property type="project" value="UniProtKB-KW"/>
</dbReference>
<evidence type="ECO:0000256" key="1">
    <source>
        <dbReference type="ARBA" id="ARBA00009179"/>
    </source>
</evidence>
<name>A0A2H0UCH9_9BACT</name>
<dbReference type="GO" id="GO:0007165">
    <property type="term" value="P:signal transduction"/>
    <property type="evidence" value="ECO:0007669"/>
    <property type="project" value="TreeGrafter"/>
</dbReference>
<proteinExistence type="inferred from homology"/>
<evidence type="ECO:0000256" key="3">
    <source>
        <dbReference type="ARBA" id="ARBA00022801"/>
    </source>
</evidence>
<sequence>MHKLDWKKSLPIGSVAIAGVMLMGTAFAGGFFIGNSRVAASLVPSAAVPPPNADFSDVWKAWSVIDEKFVGAAVASSTPIASSTEEINQKRIWGMIGGLAASLDDPYTFFLPPAENEEFVSEMSGSFEGIGMEIAVRDQVLTVVSPLKGTPAERAGLKAGDLILNIDGVSTTGLDVTSAVKKIRGPKGTQVTLTISREGWSTPREIKVTRDVINVPAVVTTLRSDGIFVIEVATFTANAPDLFRAALREFVESKSSRLILDMRGNPGGYLEAAVDMASWFLPSGKVIVTEDYAGHSANVVHRSLGYDIFNENLKMVILVDRGSASASEILADALRYHGKGMLVGANTFGKGSVQ</sequence>
<organism evidence="8 9">
    <name type="scientific">Candidatus Kaiserbacteria bacterium CG10_big_fil_rev_8_21_14_0_10_51_14</name>
    <dbReference type="NCBI Taxonomy" id="1974610"/>
    <lineage>
        <taxon>Bacteria</taxon>
        <taxon>Candidatus Kaiseribacteriota</taxon>
    </lineage>
</organism>
<dbReference type="SMART" id="SM00245">
    <property type="entry name" value="TSPc"/>
    <property type="match status" value="1"/>
</dbReference>
<dbReference type="EMBL" id="PFBK01000003">
    <property type="protein sequence ID" value="PIR84138.1"/>
    <property type="molecule type" value="Genomic_DNA"/>
</dbReference>
<dbReference type="InterPro" id="IPR005151">
    <property type="entry name" value="Tail-specific_protease"/>
</dbReference>
<reference evidence="9" key="1">
    <citation type="submission" date="2017-09" db="EMBL/GenBank/DDBJ databases">
        <title>Depth-based differentiation of microbial function through sediment-hosted aquifers and enrichment of novel symbionts in the deep terrestrial subsurface.</title>
        <authorList>
            <person name="Probst A.J."/>
            <person name="Ladd B."/>
            <person name="Jarett J.K."/>
            <person name="Geller-Mcgrath D.E."/>
            <person name="Sieber C.M.K."/>
            <person name="Emerson J.B."/>
            <person name="Anantharaman K."/>
            <person name="Thomas B.C."/>
            <person name="Malmstrom R."/>
            <person name="Stieglmeier M."/>
            <person name="Klingl A."/>
            <person name="Woyke T."/>
            <person name="Ryan C.M."/>
            <person name="Banfield J.F."/>
        </authorList>
    </citation>
    <scope>NUCLEOTIDE SEQUENCE [LARGE SCALE GENOMIC DNA]</scope>
</reference>
<comment type="caution">
    <text evidence="8">The sequence shown here is derived from an EMBL/GenBank/DDBJ whole genome shotgun (WGS) entry which is preliminary data.</text>
</comment>
<feature type="transmembrane region" description="Helical" evidence="6">
    <location>
        <begin position="12"/>
        <end position="33"/>
    </location>
</feature>
<dbReference type="FunFam" id="2.30.42.10:FF:000063">
    <property type="entry name" value="Peptidase, S41 family"/>
    <property type="match status" value="1"/>
</dbReference>
<dbReference type="PROSITE" id="PS50106">
    <property type="entry name" value="PDZ"/>
    <property type="match status" value="1"/>
</dbReference>
<evidence type="ECO:0000256" key="5">
    <source>
        <dbReference type="RuleBase" id="RU004404"/>
    </source>
</evidence>
<keyword evidence="4 5" id="KW-0720">Serine protease</keyword>
<dbReference type="CDD" id="cd07560">
    <property type="entry name" value="Peptidase_S41_CPP"/>
    <property type="match status" value="1"/>
</dbReference>
<feature type="non-terminal residue" evidence="8">
    <location>
        <position position="354"/>
    </location>
</feature>
<dbReference type="Pfam" id="PF17820">
    <property type="entry name" value="PDZ_6"/>
    <property type="match status" value="1"/>
</dbReference>
<dbReference type="InterPro" id="IPR036034">
    <property type="entry name" value="PDZ_sf"/>
</dbReference>
<keyword evidence="6" id="KW-1133">Transmembrane helix</keyword>
<dbReference type="InterPro" id="IPR041489">
    <property type="entry name" value="PDZ_6"/>
</dbReference>
<dbReference type="SUPFAM" id="SSF52096">
    <property type="entry name" value="ClpP/crotonase"/>
    <property type="match status" value="1"/>
</dbReference>
<keyword evidence="6" id="KW-0812">Transmembrane</keyword>
<feature type="domain" description="PDZ" evidence="7">
    <location>
        <begin position="124"/>
        <end position="184"/>
    </location>
</feature>
<keyword evidence="6" id="KW-0472">Membrane</keyword>
<dbReference type="GO" id="GO:0006508">
    <property type="term" value="P:proteolysis"/>
    <property type="evidence" value="ECO:0007669"/>
    <property type="project" value="UniProtKB-KW"/>
</dbReference>
<evidence type="ECO:0000313" key="8">
    <source>
        <dbReference type="EMBL" id="PIR84138.1"/>
    </source>
</evidence>
<gene>
    <name evidence="8" type="ORF">COU18_01805</name>
</gene>
<dbReference type="InterPro" id="IPR001478">
    <property type="entry name" value="PDZ"/>
</dbReference>
<dbReference type="GO" id="GO:0004175">
    <property type="term" value="F:endopeptidase activity"/>
    <property type="evidence" value="ECO:0007669"/>
    <property type="project" value="TreeGrafter"/>
</dbReference>
<evidence type="ECO:0000259" key="7">
    <source>
        <dbReference type="PROSITE" id="PS50106"/>
    </source>
</evidence>
<dbReference type="CDD" id="cd06782">
    <property type="entry name" value="cpPDZ_CPP-like"/>
    <property type="match status" value="1"/>
</dbReference>
<keyword evidence="3 5" id="KW-0378">Hydrolase</keyword>
<dbReference type="SMART" id="SM00228">
    <property type="entry name" value="PDZ"/>
    <property type="match status" value="1"/>
</dbReference>
<dbReference type="Proteomes" id="UP000231192">
    <property type="component" value="Unassembled WGS sequence"/>
</dbReference>
<dbReference type="AlphaFoldDB" id="A0A2H0UCH9"/>
<dbReference type="Pfam" id="PF03572">
    <property type="entry name" value="Peptidase_S41"/>
    <property type="match status" value="1"/>
</dbReference>
<dbReference type="Gene3D" id="2.30.42.10">
    <property type="match status" value="1"/>
</dbReference>
<dbReference type="InterPro" id="IPR004447">
    <property type="entry name" value="Peptidase_S41A"/>
</dbReference>
<evidence type="ECO:0000313" key="9">
    <source>
        <dbReference type="Proteomes" id="UP000231192"/>
    </source>
</evidence>
<dbReference type="PANTHER" id="PTHR32060">
    <property type="entry name" value="TAIL-SPECIFIC PROTEASE"/>
    <property type="match status" value="1"/>
</dbReference>
<evidence type="ECO:0000256" key="6">
    <source>
        <dbReference type="SAM" id="Phobius"/>
    </source>
</evidence>
<dbReference type="GO" id="GO:0030288">
    <property type="term" value="C:outer membrane-bounded periplasmic space"/>
    <property type="evidence" value="ECO:0007669"/>
    <property type="project" value="TreeGrafter"/>
</dbReference>
<dbReference type="Gene3D" id="3.90.226.10">
    <property type="entry name" value="2-enoyl-CoA Hydratase, Chain A, domain 1"/>
    <property type="match status" value="1"/>
</dbReference>
<dbReference type="Gene3D" id="3.30.750.44">
    <property type="match status" value="1"/>
</dbReference>
<accession>A0A2H0UCH9</accession>
<evidence type="ECO:0000256" key="2">
    <source>
        <dbReference type="ARBA" id="ARBA00022670"/>
    </source>
</evidence>